<dbReference type="OrthoDB" id="9772736at2"/>
<gene>
    <name evidence="4" type="ORF">SPSYN_01937</name>
</gene>
<comment type="caution">
    <text evidence="4">The sequence shown here is derived from an EMBL/GenBank/DDBJ whole genome shotgun (WGS) entry which is preliminary data.</text>
</comment>
<dbReference type="Gene3D" id="3.20.20.70">
    <property type="entry name" value="Aldolase class I"/>
    <property type="match status" value="1"/>
</dbReference>
<dbReference type="EC" id="1.-.-.-" evidence="4"/>
<protein>
    <submittedName>
        <fullName evidence="4">NADH oxidase</fullName>
        <ecNumber evidence="4">1.-.-.-</ecNumber>
    </submittedName>
</protein>
<dbReference type="RefSeq" id="WP_161822280.1">
    <property type="nucleotide sequence ID" value="NZ_LSRS01000004.1"/>
</dbReference>
<dbReference type="EMBL" id="LSRS01000004">
    <property type="protein sequence ID" value="KAF1084767.1"/>
    <property type="molecule type" value="Genomic_DNA"/>
</dbReference>
<feature type="domain" description="NADH:flavin oxidoreductase/NADH oxidase N-terminal" evidence="3">
    <location>
        <begin position="18"/>
        <end position="346"/>
    </location>
</feature>
<dbReference type="AlphaFoldDB" id="A0A9D2WNK8"/>
<dbReference type="InterPro" id="IPR001155">
    <property type="entry name" value="OxRdtase_FMN_N"/>
</dbReference>
<dbReference type="GO" id="GO:0016491">
    <property type="term" value="F:oxidoreductase activity"/>
    <property type="evidence" value="ECO:0007669"/>
    <property type="project" value="UniProtKB-KW"/>
</dbReference>
<accession>A0A9D2WNK8</accession>
<dbReference type="CDD" id="cd02803">
    <property type="entry name" value="OYE_like_FMN_family"/>
    <property type="match status" value="1"/>
</dbReference>
<organism evidence="4 5">
    <name type="scientific">Sporotomaculum syntrophicum</name>
    <dbReference type="NCBI Taxonomy" id="182264"/>
    <lineage>
        <taxon>Bacteria</taxon>
        <taxon>Bacillati</taxon>
        <taxon>Bacillota</taxon>
        <taxon>Clostridia</taxon>
        <taxon>Eubacteriales</taxon>
        <taxon>Desulfallaceae</taxon>
        <taxon>Sporotomaculum</taxon>
    </lineage>
</organism>
<dbReference type="PANTHER" id="PTHR43656">
    <property type="entry name" value="BINDING OXIDOREDUCTASE, PUTATIVE (AFU_ORTHOLOGUE AFUA_2G08260)-RELATED"/>
    <property type="match status" value="1"/>
</dbReference>
<name>A0A9D2WNK8_9FIRM</name>
<evidence type="ECO:0000313" key="5">
    <source>
        <dbReference type="Proteomes" id="UP000798488"/>
    </source>
</evidence>
<dbReference type="Proteomes" id="UP000798488">
    <property type="component" value="Unassembled WGS sequence"/>
</dbReference>
<dbReference type="Pfam" id="PF00724">
    <property type="entry name" value="Oxidored_FMN"/>
    <property type="match status" value="1"/>
</dbReference>
<keyword evidence="2 4" id="KW-0560">Oxidoreductase</keyword>
<keyword evidence="1" id="KW-0285">Flavoprotein</keyword>
<proteinExistence type="predicted"/>
<dbReference type="InterPro" id="IPR051799">
    <property type="entry name" value="NADH_flavin_oxidoreductase"/>
</dbReference>
<sequence length="389" mass="42687">MRINEEVIPNHENNYPLVFSPINIGPVRLKNRIVFPTWQVNYANTDGTVSDKLLKFYSALADGGCGLVFTGCAVVSSDTAAFDRVMRLDSDIYLPGLRKLFLEIENRGSVPGIQLIHYGRQALTSVTGCELIAPSPIPCPVMSRFEPNYKVREMTIADIHRVCNDFIAAAVRAAEAGAKVIEVHAAHGYLLNQFLSPYSNHRTDDYGGNTINRARLILQIIEGIKNKLDNRVAISLRVSGNEFVEGGLKPNDFKDLINLFENKGIDMLNVSAGVYESMERIVPPATLGDAPHVNIASELKQFSTVPVCAVGSIFSIGLAEEVIASGKAELIALGRAQVADPAIVNKSLLGQESDIRKCIKCNKCTFWTTGEAQMFCSVNPDYQRPKEIE</sequence>
<dbReference type="InterPro" id="IPR013785">
    <property type="entry name" value="Aldolase_TIM"/>
</dbReference>
<dbReference type="PANTHER" id="PTHR43656:SF2">
    <property type="entry name" value="BINDING OXIDOREDUCTASE, PUTATIVE (AFU_ORTHOLOGUE AFUA_2G08260)-RELATED"/>
    <property type="match status" value="1"/>
</dbReference>
<evidence type="ECO:0000313" key="4">
    <source>
        <dbReference type="EMBL" id="KAF1084767.1"/>
    </source>
</evidence>
<evidence type="ECO:0000259" key="3">
    <source>
        <dbReference type="Pfam" id="PF00724"/>
    </source>
</evidence>
<evidence type="ECO:0000256" key="1">
    <source>
        <dbReference type="ARBA" id="ARBA00022630"/>
    </source>
</evidence>
<dbReference type="GO" id="GO:0010181">
    <property type="term" value="F:FMN binding"/>
    <property type="evidence" value="ECO:0007669"/>
    <property type="project" value="InterPro"/>
</dbReference>
<keyword evidence="5" id="KW-1185">Reference proteome</keyword>
<evidence type="ECO:0000256" key="2">
    <source>
        <dbReference type="ARBA" id="ARBA00023002"/>
    </source>
</evidence>
<dbReference type="SUPFAM" id="SSF51395">
    <property type="entry name" value="FMN-linked oxidoreductases"/>
    <property type="match status" value="1"/>
</dbReference>
<reference evidence="4" key="1">
    <citation type="submission" date="2016-02" db="EMBL/GenBank/DDBJ databases">
        <title>Draft Genome Sequence of Sporotomaculum syntrophicum Strain FB, a Syntrophic Benzoate Degrader.</title>
        <authorList>
            <person name="Nobu M.K."/>
            <person name="Narihiro T."/>
            <person name="Qiu Y.-L."/>
            <person name="Ohashi A."/>
            <person name="Liu W.-T."/>
            <person name="Yuji S."/>
        </authorList>
    </citation>
    <scope>NUCLEOTIDE SEQUENCE</scope>
    <source>
        <strain evidence="4">FB</strain>
    </source>
</reference>